<evidence type="ECO:0000313" key="2">
    <source>
        <dbReference type="Proteomes" id="UP000092598"/>
    </source>
</evidence>
<dbReference type="EMBL" id="CP016438">
    <property type="protein sequence ID" value="ANS62897.1"/>
    <property type="molecule type" value="Genomic_DNA"/>
</dbReference>
<organism evidence="1 2">
    <name type="scientific">Streptomyces lincolnensis</name>
    <dbReference type="NCBI Taxonomy" id="1915"/>
    <lineage>
        <taxon>Bacteria</taxon>
        <taxon>Bacillati</taxon>
        <taxon>Actinomycetota</taxon>
        <taxon>Actinomycetes</taxon>
        <taxon>Kitasatosporales</taxon>
        <taxon>Streptomycetaceae</taxon>
        <taxon>Streptomyces</taxon>
    </lineage>
</organism>
<dbReference type="AlphaFoldDB" id="A0A1B1M388"/>
<dbReference type="RefSeq" id="WP_067426576.1">
    <property type="nucleotide sequence ID" value="NZ_CP016438.1"/>
</dbReference>
<evidence type="ECO:0000313" key="1">
    <source>
        <dbReference type="EMBL" id="ANS62897.1"/>
    </source>
</evidence>
<dbReference type="STRING" id="1915.SLINC_0673"/>
<accession>A0A1B1M388</accession>
<proteinExistence type="predicted"/>
<sequence length="261" mass="26197">MEILLLRVCLAPCLVLLVSVVARRLGPRRGGQLIGAPTSTGPFLLLMCSTYGPGPAARAAHGCVTGTLVVVCFGLAYARLAPVLRPAWTLLAALAGAATAGLAGALCGSVLLTAGLTVAVIFAGLATRPSGDRGPRPTNRARAWEIPMRMAVSALMVLGAVATARALGSFLGGVLAALPILLAVMGTALHRSAGASVAADLMRGALHSTAGTLCFLLVLGTALVPLGPAPAFLLALAALTTAHPLVRLSLPALYGRPAPGR</sequence>
<protein>
    <submittedName>
        <fullName evidence="1">Uncharacterized protein</fullName>
    </submittedName>
</protein>
<dbReference type="Proteomes" id="UP000092598">
    <property type="component" value="Chromosome"/>
</dbReference>
<gene>
    <name evidence="1" type="ORF">SLINC_0673</name>
</gene>
<name>A0A1B1M388_STRLN</name>
<keyword evidence="2" id="KW-1185">Reference proteome</keyword>
<dbReference type="KEGG" id="sls:SLINC_0673"/>
<dbReference type="OrthoDB" id="4201805at2"/>
<reference evidence="1 2" key="1">
    <citation type="submission" date="2016-07" db="EMBL/GenBank/DDBJ databases">
        <title>Enhancement of antibiotic productionsby engineered nitrateutilization in actinobacteria.</title>
        <authorList>
            <person name="Meng S.C."/>
        </authorList>
    </citation>
    <scope>NUCLEOTIDE SEQUENCE [LARGE SCALE GENOMIC DNA]</scope>
    <source>
        <strain evidence="1 2">NRRL 2936</strain>
    </source>
</reference>